<name>A0A6G9HDD5_9VIRU</name>
<accession>A0A6G9HDD5</accession>
<sequence length="295" mass="34815">MTGDFESFLVRKRNEIQTADKGYLVYNMNTFKNFFSLHDDYCSFLEGNVRRFTVLQLLEIVREMAYDIPSRSDTILINFHPSKILDILITIIDDADTKDDSAANLVMVYVIKLIAKYHYIFIDHPRIRKWVVQNWYDVINNTRENVQHREEVIGNFLCLFQLGTDDELLLHYKDYMDNIKKELYEHPQNVHVISNLLQYPSLIKQQIDDTVVDFSTIIAKKLLPEQVIINVLSDPYYIPVYGRHDIYPSLINCAKYIATNDLTESLEQWLLSENYDNNACTTLLYNIFMYTIIYT</sequence>
<evidence type="ECO:0000313" key="1">
    <source>
        <dbReference type="EMBL" id="QIQ08565.1"/>
    </source>
</evidence>
<reference evidence="1" key="1">
    <citation type="journal article" date="2020" name="MBio">
        <title>A New Family of DNA Viruses Causing Disease in Crustaceans from Diverse Aquatic Biomes.</title>
        <authorList>
            <person name="Subramaniam K."/>
            <person name="Behringer D.C."/>
            <person name="Bojko J."/>
            <person name="Yutin N."/>
            <person name="Clark A.S."/>
            <person name="Bateman K.S."/>
            <person name="van Aerle R."/>
            <person name="Bass D."/>
            <person name="Kerr R.C."/>
            <person name="Koonin E.V."/>
            <person name="Stentiford G.D."/>
            <person name="Waltzek T.B."/>
        </authorList>
    </citation>
    <scope>NUCLEOTIDE SEQUENCE</scope>
</reference>
<organism evidence="1">
    <name type="scientific">Carcinus maenas virus 1</name>
    <dbReference type="NCBI Taxonomy" id="2704945"/>
    <lineage>
        <taxon>Viruses</taxon>
    </lineage>
</organism>
<gene>
    <name evidence="1" type="primary">ORF59</name>
</gene>
<protein>
    <submittedName>
        <fullName evidence="1">Uncharacterized protein</fullName>
    </submittedName>
</protein>
<proteinExistence type="predicted"/>
<dbReference type="EMBL" id="MN604015">
    <property type="protein sequence ID" value="QIQ08565.1"/>
    <property type="molecule type" value="Genomic_DNA"/>
</dbReference>